<keyword evidence="3" id="KW-1185">Reference proteome</keyword>
<proteinExistence type="predicted"/>
<reference evidence="2 3" key="1">
    <citation type="submission" date="2018-11" db="EMBL/GenBank/DDBJ databases">
        <authorList>
            <consortium name="Pathogen Informatics"/>
        </authorList>
    </citation>
    <scope>NUCLEOTIDE SEQUENCE [LARGE SCALE GENOMIC DNA]</scope>
    <source>
        <strain>Denwood</strain>
        <strain evidence="3">Zambia</strain>
    </source>
</reference>
<evidence type="ECO:0000313" key="3">
    <source>
        <dbReference type="Proteomes" id="UP000269396"/>
    </source>
</evidence>
<evidence type="ECO:0000313" key="2">
    <source>
        <dbReference type="EMBL" id="VDP49717.1"/>
    </source>
</evidence>
<gene>
    <name evidence="2" type="ORF">SMTD_LOCUS9406</name>
</gene>
<dbReference type="Proteomes" id="UP000269396">
    <property type="component" value="Unassembled WGS sequence"/>
</dbReference>
<sequence length="155" mass="17457">MIDAAESNDPSSTNEVFNKFDVNNSEESNSDDFISSFVVLHHPGAIARSCKVQKFREMIPQDIENSTTLLRHPNPIRTQSYAAPNCVTRQALTWNPQGQRKRGRRKNTLRREMEIDMRKNEQELDGTRKEGSGQSGLENVGRLADASLRVIGVSN</sequence>
<organism evidence="2 3">
    <name type="scientific">Schistosoma mattheei</name>
    <dbReference type="NCBI Taxonomy" id="31246"/>
    <lineage>
        <taxon>Eukaryota</taxon>
        <taxon>Metazoa</taxon>
        <taxon>Spiralia</taxon>
        <taxon>Lophotrochozoa</taxon>
        <taxon>Platyhelminthes</taxon>
        <taxon>Trematoda</taxon>
        <taxon>Digenea</taxon>
        <taxon>Strigeidida</taxon>
        <taxon>Schistosomatoidea</taxon>
        <taxon>Schistosomatidae</taxon>
        <taxon>Schistosoma</taxon>
    </lineage>
</organism>
<feature type="compositionally biased region" description="Basic and acidic residues" evidence="1">
    <location>
        <begin position="117"/>
        <end position="131"/>
    </location>
</feature>
<dbReference type="EMBL" id="UZAL01029680">
    <property type="protein sequence ID" value="VDP49717.1"/>
    <property type="molecule type" value="Genomic_DNA"/>
</dbReference>
<feature type="region of interest" description="Disordered" evidence="1">
    <location>
        <begin position="117"/>
        <end position="140"/>
    </location>
</feature>
<protein>
    <submittedName>
        <fullName evidence="2">Uncharacterized protein</fullName>
    </submittedName>
</protein>
<dbReference type="AlphaFoldDB" id="A0A183P4X0"/>
<evidence type="ECO:0000256" key="1">
    <source>
        <dbReference type="SAM" id="MobiDB-lite"/>
    </source>
</evidence>
<name>A0A183P4X0_9TREM</name>
<accession>A0A183P4X0</accession>